<evidence type="ECO:0000313" key="1">
    <source>
        <dbReference type="EMBL" id="CAL7944875.1"/>
    </source>
</evidence>
<name>A0ABP1NV19_XYLVO</name>
<proteinExistence type="predicted"/>
<sequence>MIVISEDDVICRSCANLINMLDRLDVEMCNVRDNVLRFLEKKYSLEEGELLSNSEKQKRSQPPQITKCINQNTTNCQRRKGDSLSSDVTDKLKHKKNNIWLQCDKCQYTTLHNSFMVHHIKDHIKQKIFCDKCGVQFSENQQKLHNCSMKEHISNEIRVENRRADSSLKEIDENMLNIPILEKNIQQNVPIMAIETYSESQISNQNENIPIIRLSNAENYAMQNILTSDNTSAAGQSIYVRVLQPVEINETPEHPSMMISNSDTDLTMKLKDSTEKQILTLTDDGNLEMTEIACWTDIQSSESQSNIMFQ</sequence>
<gene>
    <name evidence="1" type="ORF">XYLVIOL_LOCUS6906</name>
</gene>
<dbReference type="Proteomes" id="UP001642520">
    <property type="component" value="Unassembled WGS sequence"/>
</dbReference>
<dbReference type="EMBL" id="CAXAJV020001293">
    <property type="protein sequence ID" value="CAL7944875.1"/>
    <property type="molecule type" value="Genomic_DNA"/>
</dbReference>
<organism evidence="1 2">
    <name type="scientific">Xylocopa violacea</name>
    <name type="common">Violet carpenter bee</name>
    <name type="synonym">Apis violacea</name>
    <dbReference type="NCBI Taxonomy" id="135666"/>
    <lineage>
        <taxon>Eukaryota</taxon>
        <taxon>Metazoa</taxon>
        <taxon>Ecdysozoa</taxon>
        <taxon>Arthropoda</taxon>
        <taxon>Hexapoda</taxon>
        <taxon>Insecta</taxon>
        <taxon>Pterygota</taxon>
        <taxon>Neoptera</taxon>
        <taxon>Endopterygota</taxon>
        <taxon>Hymenoptera</taxon>
        <taxon>Apocrita</taxon>
        <taxon>Aculeata</taxon>
        <taxon>Apoidea</taxon>
        <taxon>Anthophila</taxon>
        <taxon>Apidae</taxon>
        <taxon>Xylocopa</taxon>
        <taxon>Xylocopa</taxon>
    </lineage>
</organism>
<reference evidence="1 2" key="1">
    <citation type="submission" date="2024-08" db="EMBL/GenBank/DDBJ databases">
        <authorList>
            <person name="Will J Nash"/>
            <person name="Angela Man"/>
            <person name="Seanna McTaggart"/>
            <person name="Kendall Baker"/>
            <person name="Tom Barker"/>
            <person name="Leah Catchpole"/>
            <person name="Alex Durrant"/>
            <person name="Karim Gharbi"/>
            <person name="Naomi Irish"/>
            <person name="Gemy Kaithakottil"/>
            <person name="Debby Ku"/>
            <person name="Aaliyah Providence"/>
            <person name="Felix Shaw"/>
            <person name="David Swarbreck"/>
            <person name="Chris Watkins"/>
            <person name="Ann M. McCartney"/>
            <person name="Giulio Formenti"/>
            <person name="Alice Mouton"/>
            <person name="Noel Vella"/>
            <person name="Bjorn M von Reumont"/>
            <person name="Adriana Vella"/>
            <person name="Wilfried Haerty"/>
        </authorList>
    </citation>
    <scope>NUCLEOTIDE SEQUENCE [LARGE SCALE GENOMIC DNA]</scope>
</reference>
<keyword evidence="2" id="KW-1185">Reference proteome</keyword>
<evidence type="ECO:0008006" key="3">
    <source>
        <dbReference type="Google" id="ProtNLM"/>
    </source>
</evidence>
<accession>A0ABP1NV19</accession>
<evidence type="ECO:0000313" key="2">
    <source>
        <dbReference type="Proteomes" id="UP001642520"/>
    </source>
</evidence>
<protein>
    <recommendedName>
        <fullName evidence="3">C2H2-type domain-containing protein</fullName>
    </recommendedName>
</protein>
<comment type="caution">
    <text evidence="1">The sequence shown here is derived from an EMBL/GenBank/DDBJ whole genome shotgun (WGS) entry which is preliminary data.</text>
</comment>